<dbReference type="InterPro" id="IPR012657">
    <property type="entry name" value="23S_rRNA-intervening_sequence"/>
</dbReference>
<dbReference type="EMBL" id="CP024785">
    <property type="protein sequence ID" value="AUB41577.1"/>
    <property type="molecule type" value="Genomic_DNA"/>
</dbReference>
<reference evidence="1 2" key="1">
    <citation type="submission" date="2017-11" db="EMBL/GenBank/DDBJ databases">
        <title>Complete genome of a free-living desiccation-tolerant cyanobacterium and its photosynthetic adaptation to extreme terrestrial habitat.</title>
        <authorList>
            <person name="Shang J."/>
        </authorList>
    </citation>
    <scope>NUCLEOTIDE SEQUENCE [LARGE SCALE GENOMIC DNA]</scope>
    <source>
        <strain evidence="1 2">CCNUN1</strain>
    </source>
</reference>
<dbReference type="Gene3D" id="1.20.1440.60">
    <property type="entry name" value="23S rRNA-intervening sequence"/>
    <property type="match status" value="1"/>
</dbReference>
<accession>A0A2K8T1K1</accession>
<protein>
    <submittedName>
        <fullName evidence="1">23S rRNA-intervening sequence protein</fullName>
    </submittedName>
</protein>
<dbReference type="PANTHER" id="PTHR38471:SF2">
    <property type="entry name" value="FOUR HELIX BUNDLE PROTEIN"/>
    <property type="match status" value="1"/>
</dbReference>
<name>A0A2K8T1K1_9NOSO</name>
<dbReference type="KEGG" id="nfl:COO91_07625"/>
<dbReference type="AlphaFoldDB" id="A0A2K8T1K1"/>
<evidence type="ECO:0000313" key="2">
    <source>
        <dbReference type="Proteomes" id="UP000232003"/>
    </source>
</evidence>
<proteinExistence type="predicted"/>
<dbReference type="SUPFAM" id="SSF158446">
    <property type="entry name" value="IVS-encoded protein-like"/>
    <property type="match status" value="1"/>
</dbReference>
<keyword evidence="2" id="KW-1185">Reference proteome</keyword>
<dbReference type="OrthoDB" id="485094at2"/>
<dbReference type="Proteomes" id="UP000232003">
    <property type="component" value="Chromosome"/>
</dbReference>
<dbReference type="NCBIfam" id="TIGR02436">
    <property type="entry name" value="four helix bundle protein"/>
    <property type="match status" value="1"/>
</dbReference>
<dbReference type="Pfam" id="PF05635">
    <property type="entry name" value="23S_rRNA_IVP"/>
    <property type="match status" value="1"/>
</dbReference>
<dbReference type="PANTHER" id="PTHR38471">
    <property type="entry name" value="FOUR HELIX BUNDLE PROTEIN"/>
    <property type="match status" value="1"/>
</dbReference>
<organism evidence="1 2">
    <name type="scientific">Nostoc flagelliforme CCNUN1</name>
    <dbReference type="NCBI Taxonomy" id="2038116"/>
    <lineage>
        <taxon>Bacteria</taxon>
        <taxon>Bacillati</taxon>
        <taxon>Cyanobacteriota</taxon>
        <taxon>Cyanophyceae</taxon>
        <taxon>Nostocales</taxon>
        <taxon>Nostocaceae</taxon>
        <taxon>Nostoc</taxon>
    </lineage>
</organism>
<dbReference type="InterPro" id="IPR036583">
    <property type="entry name" value="23S_rRNA_IVS_sf"/>
</dbReference>
<evidence type="ECO:0000313" key="1">
    <source>
        <dbReference type="EMBL" id="AUB41577.1"/>
    </source>
</evidence>
<sequence>MATRRFQELQVYQLSEQLADDIWKIFEGWNFFAKDTIGKQIVRSADSIGANIAEGVGRGSFQDNRRFIKIARGSLNVDARRAASRRVTQHWLRLAHTRNLLTTEQVNAIKTIINELAPKLNSYLNSIGNVPDDQGQMTNDQ</sequence>
<dbReference type="RefSeq" id="WP_100901956.1">
    <property type="nucleotide sequence ID" value="NZ_CAWNNC010000001.1"/>
</dbReference>
<gene>
    <name evidence="1" type="ORF">COO91_07625</name>
</gene>